<gene>
    <name evidence="2" type="ORF">Dbus_chr3Lg1294</name>
</gene>
<organism evidence="2 3">
    <name type="scientific">Drosophila busckii</name>
    <name type="common">Fruit fly</name>
    <dbReference type="NCBI Taxonomy" id="30019"/>
    <lineage>
        <taxon>Eukaryota</taxon>
        <taxon>Metazoa</taxon>
        <taxon>Ecdysozoa</taxon>
        <taxon>Arthropoda</taxon>
        <taxon>Hexapoda</taxon>
        <taxon>Insecta</taxon>
        <taxon>Pterygota</taxon>
        <taxon>Neoptera</taxon>
        <taxon>Endopterygota</taxon>
        <taxon>Diptera</taxon>
        <taxon>Brachycera</taxon>
        <taxon>Muscomorpha</taxon>
        <taxon>Ephydroidea</taxon>
        <taxon>Drosophilidae</taxon>
        <taxon>Drosophila</taxon>
    </lineage>
</organism>
<dbReference type="SUPFAM" id="SSF52087">
    <property type="entry name" value="CRAL/TRIO domain"/>
    <property type="match status" value="1"/>
</dbReference>
<dbReference type="AlphaFoldDB" id="A0A0M4EA79"/>
<protein>
    <submittedName>
        <fullName evidence="2">CG32407</fullName>
    </submittedName>
</protein>
<dbReference type="CDD" id="cd00170">
    <property type="entry name" value="SEC14"/>
    <property type="match status" value="1"/>
</dbReference>
<proteinExistence type="predicted"/>
<dbReference type="PANTHER" id="PTHR46384">
    <property type="entry name" value="MOTILE SPERM DOMAIN-CONTAINING PROTEIN 2"/>
    <property type="match status" value="1"/>
</dbReference>
<dbReference type="Gene3D" id="3.40.525.10">
    <property type="entry name" value="CRAL-TRIO lipid binding domain"/>
    <property type="match status" value="1"/>
</dbReference>
<keyword evidence="3" id="KW-1185">Reference proteome</keyword>
<dbReference type="PROSITE" id="PS50191">
    <property type="entry name" value="CRAL_TRIO"/>
    <property type="match status" value="1"/>
</dbReference>
<dbReference type="Pfam" id="PF00650">
    <property type="entry name" value="CRAL_TRIO"/>
    <property type="match status" value="1"/>
</dbReference>
<dbReference type="GO" id="GO:0012505">
    <property type="term" value="C:endomembrane system"/>
    <property type="evidence" value="ECO:0007669"/>
    <property type="project" value="TreeGrafter"/>
</dbReference>
<sequence length="241" mass="27982">KEAKPQPTAAQISEVKTRLFKRMETEPPAVPFCAKDLARINDNDIWITKLLEAYKLDVEKCIVRLWDNLAWRQSYGVNEITEASLNQEYLHDGEIYVHNQDMDSCPLLIVNFSKHSKSKSQDDLLRIVVYWVERMQREKYLQKVTLFMDMTGAGLSNLDVDFIKAIINVFETKYPNAPNWIIVHELPFLLNAAFKIVKGFMPPEALEILRVTTKKDIGEYVDQDNCLKIWGGNDDYSFKFV</sequence>
<dbReference type="InterPro" id="IPR036273">
    <property type="entry name" value="CRAL/TRIO_N_dom_sf"/>
</dbReference>
<evidence type="ECO:0000313" key="3">
    <source>
        <dbReference type="Proteomes" id="UP000494163"/>
    </source>
</evidence>
<dbReference type="STRING" id="30019.A0A0M4EA79"/>
<dbReference type="OMA" id="NDNDIWI"/>
<dbReference type="SMR" id="A0A0M4EA79"/>
<dbReference type="InterPro" id="IPR053012">
    <property type="entry name" value="ER-organelle_contact"/>
</dbReference>
<evidence type="ECO:0000259" key="1">
    <source>
        <dbReference type="PROSITE" id="PS50191"/>
    </source>
</evidence>
<dbReference type="PANTHER" id="PTHR46384:SF1">
    <property type="entry name" value="MOTILE SPERM DOMAIN-CONTAINING PROTEIN 2"/>
    <property type="match status" value="1"/>
</dbReference>
<reference evidence="2 3" key="1">
    <citation type="submission" date="2015-08" db="EMBL/GenBank/DDBJ databases">
        <title>Ancestral chromatin configuration constrains chromatin evolution on differentiating sex chromosomes in Drosophila.</title>
        <authorList>
            <person name="Zhou Q."/>
            <person name="Bachtrog D."/>
        </authorList>
    </citation>
    <scope>NUCLEOTIDE SEQUENCE [LARGE SCALE GENOMIC DNA]</scope>
    <source>
        <tissue evidence="2">Whole larvae</tissue>
    </source>
</reference>
<accession>A0A0M4EA79</accession>
<dbReference type="OrthoDB" id="75724at2759"/>
<dbReference type="GO" id="GO:0140284">
    <property type="term" value="C:endoplasmic reticulum-endosome membrane contact site"/>
    <property type="evidence" value="ECO:0007669"/>
    <property type="project" value="TreeGrafter"/>
</dbReference>
<evidence type="ECO:0000313" key="2">
    <source>
        <dbReference type="EMBL" id="ALC44128.1"/>
    </source>
</evidence>
<feature type="non-terminal residue" evidence="2">
    <location>
        <position position="241"/>
    </location>
</feature>
<name>A0A0M4EA79_DROBS</name>
<dbReference type="EMBL" id="CP012525">
    <property type="protein sequence ID" value="ALC44128.1"/>
    <property type="molecule type" value="Genomic_DNA"/>
</dbReference>
<dbReference type="SMART" id="SM00516">
    <property type="entry name" value="SEC14"/>
    <property type="match status" value="1"/>
</dbReference>
<dbReference type="InterPro" id="IPR001251">
    <property type="entry name" value="CRAL-TRIO_dom"/>
</dbReference>
<feature type="non-terminal residue" evidence="2">
    <location>
        <position position="1"/>
    </location>
</feature>
<dbReference type="SUPFAM" id="SSF46938">
    <property type="entry name" value="CRAL/TRIO N-terminal domain"/>
    <property type="match status" value="1"/>
</dbReference>
<feature type="domain" description="CRAL-TRIO" evidence="1">
    <location>
        <begin position="82"/>
        <end position="238"/>
    </location>
</feature>
<dbReference type="Proteomes" id="UP000494163">
    <property type="component" value="Chromosome 3L"/>
</dbReference>
<dbReference type="InterPro" id="IPR036865">
    <property type="entry name" value="CRAL-TRIO_dom_sf"/>
</dbReference>